<dbReference type="STRING" id="290512.Paes_0418"/>
<organism evidence="2 3">
    <name type="scientific">Prosthecochloris aestuarii (strain DSM 271 / SK 413)</name>
    <dbReference type="NCBI Taxonomy" id="290512"/>
    <lineage>
        <taxon>Bacteria</taxon>
        <taxon>Pseudomonadati</taxon>
        <taxon>Chlorobiota</taxon>
        <taxon>Chlorobiia</taxon>
        <taxon>Chlorobiales</taxon>
        <taxon>Chlorobiaceae</taxon>
        <taxon>Prosthecochloris</taxon>
    </lineage>
</organism>
<keyword evidence="3" id="KW-1185">Reference proteome</keyword>
<dbReference type="PRINTS" id="PR00419">
    <property type="entry name" value="ADXRDTASE"/>
</dbReference>
<dbReference type="SUPFAM" id="SSF54862">
    <property type="entry name" value="4Fe-4S ferredoxins"/>
    <property type="match status" value="1"/>
</dbReference>
<dbReference type="eggNOG" id="COG0493">
    <property type="taxonomic scope" value="Bacteria"/>
</dbReference>
<accession>B4S4X7</accession>
<dbReference type="Pfam" id="PF13510">
    <property type="entry name" value="Fer2_4"/>
    <property type="match status" value="1"/>
</dbReference>
<reference evidence="2" key="1">
    <citation type="submission" date="2008-06" db="EMBL/GenBank/DDBJ databases">
        <title>Complete sequence of chromosome of Prosthecochloris aestuarii DSM 271.</title>
        <authorList>
            <consortium name="US DOE Joint Genome Institute"/>
            <person name="Lucas S."/>
            <person name="Copeland A."/>
            <person name="Lapidus A."/>
            <person name="Glavina del Rio T."/>
            <person name="Dalin E."/>
            <person name="Tice H."/>
            <person name="Bruce D."/>
            <person name="Goodwin L."/>
            <person name="Pitluck S."/>
            <person name="Schmutz J."/>
            <person name="Larimer F."/>
            <person name="Land M."/>
            <person name="Hauser L."/>
            <person name="Kyrpides N."/>
            <person name="Anderson I."/>
            <person name="Liu Z."/>
            <person name="Li T."/>
            <person name="Zhao F."/>
            <person name="Overmann J."/>
            <person name="Bryant D.A."/>
            <person name="Richardson P."/>
        </authorList>
    </citation>
    <scope>NUCLEOTIDE SEQUENCE [LARGE SCALE GENOMIC DNA]</scope>
    <source>
        <strain evidence="2">DSM 271</strain>
    </source>
</reference>
<dbReference type="PANTHER" id="PTHR42783">
    <property type="entry name" value="GLUTAMATE SYNTHASE [NADPH] SMALL CHAIN"/>
    <property type="match status" value="1"/>
</dbReference>
<feature type="domain" description="2Fe-2S ferredoxin-type" evidence="1">
    <location>
        <begin position="2"/>
        <end position="80"/>
    </location>
</feature>
<dbReference type="SUPFAM" id="SSF46548">
    <property type="entry name" value="alpha-helical ferredoxin"/>
    <property type="match status" value="1"/>
</dbReference>
<dbReference type="InterPro" id="IPR023753">
    <property type="entry name" value="FAD/NAD-binding_dom"/>
</dbReference>
<dbReference type="KEGG" id="paa:Paes_0418"/>
<proteinExistence type="predicted"/>
<dbReference type="InterPro" id="IPR036188">
    <property type="entry name" value="FAD/NAD-bd_sf"/>
</dbReference>
<dbReference type="InterPro" id="IPR036010">
    <property type="entry name" value="2Fe-2S_ferredoxin-like_sf"/>
</dbReference>
<sequence>MATVSLTLNGKTITADAHVSILEAAKSNGVIIPTLCFHQELSALGSCWMCIVELKGKNRFVPACSTRVTSGMDIETDNPELHAMRRKTLERLIDQHCGDCLGPCETACPAGCDIPGYTAAIARGDDREAIRIIKETVPLAASLGRICPAPCEDACRRHGVDDPVSICALKRFAADKDIASAEPFVPERKKASGKKVAVIGAGPAGLTAAYYLLRNGHDVTVFDANDTPGGMLYYGIPRFRLPATILEADIAPLRAMGGEIVLNTVLGRDISLKELKKNGFDATYIAVGAAKASTMGIAGEELPGVVSGIGFLRDIASGKAVRTGKRVVVVGGGNTAVDAARTALRTGAESVTIIYRRTREEMPANQAEIEEALAEGIALQCLAAPSAITSCESGLEMTALKMLQGEPDESGRRRPVALNGSEFSLFADTIIAAIGQYVDPEIQTATGLQLSQKGTFKTDSATCMTEQEGVFAGGDCVIGADIAINAIEQGKRAADAIDSFLNAVTSRNEKKPFNSTYGPRDNAPETFLMRAKPIKRASMQELQGPERTSTFREVALGLDEEQARLEAQRCLRCSCTTKNNCSLRRLASRYEVSSAQCDVETHDNAYITRGNGIRFEREKCVDCGICVRTIEEYGPEELRSTILIERCPTGALS</sequence>
<dbReference type="EMBL" id="CP001108">
    <property type="protein sequence ID" value="ACF45475.1"/>
    <property type="molecule type" value="Genomic_DNA"/>
</dbReference>
<dbReference type="PANTHER" id="PTHR42783:SF3">
    <property type="entry name" value="GLUTAMATE SYNTHASE [NADPH] SMALL CHAIN-RELATED"/>
    <property type="match status" value="1"/>
</dbReference>
<name>B4S4X7_PROA2</name>
<dbReference type="SUPFAM" id="SSF54292">
    <property type="entry name" value="2Fe-2S ferredoxin-like"/>
    <property type="match status" value="1"/>
</dbReference>
<dbReference type="InterPro" id="IPR001041">
    <property type="entry name" value="2Fe-2S_ferredoxin-type"/>
</dbReference>
<evidence type="ECO:0000313" key="3">
    <source>
        <dbReference type="Proteomes" id="UP000002725"/>
    </source>
</evidence>
<gene>
    <name evidence="2" type="ordered locus">Paes_0418</name>
</gene>
<dbReference type="PROSITE" id="PS51085">
    <property type="entry name" value="2FE2S_FER_2"/>
    <property type="match status" value="1"/>
</dbReference>
<dbReference type="NCBIfam" id="NF009454">
    <property type="entry name" value="PRK12814.1"/>
    <property type="match status" value="1"/>
</dbReference>
<dbReference type="Pfam" id="PF07992">
    <property type="entry name" value="Pyr_redox_2"/>
    <property type="match status" value="1"/>
</dbReference>
<dbReference type="HOGENOM" id="CLU_000422_3_4_10"/>
<dbReference type="InterPro" id="IPR028261">
    <property type="entry name" value="DPD_II"/>
</dbReference>
<dbReference type="AlphaFoldDB" id="B4S4X7"/>
<dbReference type="eggNOG" id="COG3383">
    <property type="taxonomic scope" value="Bacteria"/>
</dbReference>
<protein>
    <submittedName>
        <fullName evidence="2">Ferredoxin</fullName>
    </submittedName>
</protein>
<dbReference type="Pfam" id="PF14691">
    <property type="entry name" value="Fer4_20"/>
    <property type="match status" value="1"/>
</dbReference>
<evidence type="ECO:0000259" key="1">
    <source>
        <dbReference type="PROSITE" id="PS51085"/>
    </source>
</evidence>
<dbReference type="Proteomes" id="UP000002725">
    <property type="component" value="Chromosome"/>
</dbReference>
<dbReference type="Gene3D" id="3.10.20.740">
    <property type="match status" value="1"/>
</dbReference>
<dbReference type="RefSeq" id="WP_012505012.1">
    <property type="nucleotide sequence ID" value="NC_011059.1"/>
</dbReference>
<dbReference type="GO" id="GO:0016491">
    <property type="term" value="F:oxidoreductase activity"/>
    <property type="evidence" value="ECO:0007669"/>
    <property type="project" value="InterPro"/>
</dbReference>
<dbReference type="SUPFAM" id="SSF51971">
    <property type="entry name" value="Nucleotide-binding domain"/>
    <property type="match status" value="2"/>
</dbReference>
<dbReference type="Gene3D" id="3.50.50.60">
    <property type="entry name" value="FAD/NAD(P)-binding domain"/>
    <property type="match status" value="2"/>
</dbReference>
<evidence type="ECO:0000313" key="2">
    <source>
        <dbReference type="EMBL" id="ACF45475.1"/>
    </source>
</evidence>
<dbReference type="GO" id="GO:0051536">
    <property type="term" value="F:iron-sulfur cluster binding"/>
    <property type="evidence" value="ECO:0007669"/>
    <property type="project" value="InterPro"/>
</dbReference>